<keyword evidence="2" id="KW-1185">Reference proteome</keyword>
<dbReference type="Proteomes" id="UP000737402">
    <property type="component" value="Unassembled WGS sequence"/>
</dbReference>
<organism evidence="1 2">
    <name type="scientific">Sutcliffiella tianshenii</name>
    <dbReference type="NCBI Taxonomy" id="1463404"/>
    <lineage>
        <taxon>Bacteria</taxon>
        <taxon>Bacillati</taxon>
        <taxon>Bacillota</taxon>
        <taxon>Bacilli</taxon>
        <taxon>Bacillales</taxon>
        <taxon>Bacillaceae</taxon>
        <taxon>Sutcliffiella</taxon>
    </lineage>
</organism>
<sequence>MAWIAFAVAAGAFYEAETTKRKLDKRMNILEAEIELLKSEKR</sequence>
<proteinExistence type="predicted"/>
<name>A0ABS2NZ71_9BACI</name>
<evidence type="ECO:0000313" key="1">
    <source>
        <dbReference type="EMBL" id="MBM7619778.1"/>
    </source>
</evidence>
<protein>
    <submittedName>
        <fullName evidence="1">Uncharacterized protein</fullName>
    </submittedName>
</protein>
<gene>
    <name evidence="1" type="ORF">JOC95_001630</name>
</gene>
<reference evidence="1 2" key="1">
    <citation type="submission" date="2021-01" db="EMBL/GenBank/DDBJ databases">
        <title>Genomic Encyclopedia of Type Strains, Phase IV (KMG-IV): sequencing the most valuable type-strain genomes for metagenomic binning, comparative biology and taxonomic classification.</title>
        <authorList>
            <person name="Goeker M."/>
        </authorList>
    </citation>
    <scope>NUCLEOTIDE SEQUENCE [LARGE SCALE GENOMIC DNA]</scope>
    <source>
        <strain evidence="1 2">DSM 25879</strain>
    </source>
</reference>
<dbReference type="EMBL" id="JAFBED010000003">
    <property type="protein sequence ID" value="MBM7619778.1"/>
    <property type="molecule type" value="Genomic_DNA"/>
</dbReference>
<accession>A0ABS2NZ71</accession>
<comment type="caution">
    <text evidence="1">The sequence shown here is derived from an EMBL/GenBank/DDBJ whole genome shotgun (WGS) entry which is preliminary data.</text>
</comment>
<evidence type="ECO:0000313" key="2">
    <source>
        <dbReference type="Proteomes" id="UP000737402"/>
    </source>
</evidence>